<dbReference type="EMBL" id="CP019070">
    <property type="protein sequence ID" value="APW66873.1"/>
    <property type="molecule type" value="Genomic_DNA"/>
</dbReference>
<dbReference type="InterPro" id="IPR007712">
    <property type="entry name" value="RelE/ParE_toxin"/>
</dbReference>
<dbReference type="Proteomes" id="UP000186074">
    <property type="component" value="Chromosome"/>
</dbReference>
<evidence type="ECO:0000256" key="1">
    <source>
        <dbReference type="ARBA" id="ARBA00022649"/>
    </source>
</evidence>
<sequence>MSYKLLISDEYKKKLKKFFKKHPDMLDRYAKCIFILEQDPYHPSLRLHKLKGKLSDFHSISINMEYRVIIDFIIRDDEIIPVDIRTHDDVY</sequence>
<dbReference type="InterPro" id="IPR035093">
    <property type="entry name" value="RelE/ParE_toxin_dom_sf"/>
</dbReference>
<evidence type="ECO:0000313" key="2">
    <source>
        <dbReference type="EMBL" id="APW66873.1"/>
    </source>
</evidence>
<dbReference type="RefSeq" id="WP_076089092.1">
    <property type="nucleotide sequence ID" value="NZ_CP019070.1"/>
</dbReference>
<accession>A0A1P8KQS7</accession>
<keyword evidence="1" id="KW-1277">Toxin-antitoxin system</keyword>
<name>A0A1P8KQS7_9BACT</name>
<proteinExistence type="predicted"/>
<protein>
    <submittedName>
        <fullName evidence="2">Plasmid stabilization protein</fullName>
    </submittedName>
</protein>
<dbReference type="NCBIfam" id="TIGR02385">
    <property type="entry name" value="RelE_StbE"/>
    <property type="match status" value="1"/>
</dbReference>
<dbReference type="STRING" id="1850254.LPB137_13885"/>
<reference evidence="2 3" key="1">
    <citation type="submission" date="2017-01" db="EMBL/GenBank/DDBJ databases">
        <title>Genome sequencing of Arcobacter sp. LPB0137.</title>
        <authorList>
            <person name="Lee G.-W."/>
            <person name="Yi H."/>
        </authorList>
    </citation>
    <scope>NUCLEOTIDE SEQUENCE [LARGE SCALE GENOMIC DNA]</scope>
    <source>
        <strain evidence="2 3">LPB0137</strain>
    </source>
</reference>
<evidence type="ECO:0000313" key="3">
    <source>
        <dbReference type="Proteomes" id="UP000186074"/>
    </source>
</evidence>
<dbReference type="OrthoDB" id="9798691at2"/>
<organism evidence="2 3">
    <name type="scientific">Poseidonibacter parvus</name>
    <dbReference type="NCBI Taxonomy" id="1850254"/>
    <lineage>
        <taxon>Bacteria</taxon>
        <taxon>Pseudomonadati</taxon>
        <taxon>Campylobacterota</taxon>
        <taxon>Epsilonproteobacteria</taxon>
        <taxon>Campylobacterales</taxon>
        <taxon>Arcobacteraceae</taxon>
        <taxon>Poseidonibacter</taxon>
    </lineage>
</organism>
<dbReference type="KEGG" id="alp:LPB137_13885"/>
<gene>
    <name evidence="2" type="ORF">LPB137_13885</name>
</gene>
<dbReference type="AlphaFoldDB" id="A0A1P8KQS7"/>
<keyword evidence="3" id="KW-1185">Reference proteome</keyword>
<dbReference type="SUPFAM" id="SSF143011">
    <property type="entry name" value="RelE-like"/>
    <property type="match status" value="1"/>
</dbReference>
<dbReference type="Gene3D" id="3.30.2310.20">
    <property type="entry name" value="RelE-like"/>
    <property type="match status" value="1"/>
</dbReference>